<gene>
    <name evidence="2" type="ORF">OnM2_024081</name>
</gene>
<evidence type="ECO:0000256" key="1">
    <source>
        <dbReference type="SAM" id="MobiDB-lite"/>
    </source>
</evidence>
<keyword evidence="3" id="KW-1185">Reference proteome</keyword>
<name>A0A420I1P8_9PEZI</name>
<dbReference type="Proteomes" id="UP000286134">
    <property type="component" value="Unassembled WGS sequence"/>
</dbReference>
<feature type="region of interest" description="Disordered" evidence="1">
    <location>
        <begin position="44"/>
        <end position="109"/>
    </location>
</feature>
<dbReference type="EMBL" id="MCFK01002461">
    <property type="protein sequence ID" value="RKF63603.1"/>
    <property type="molecule type" value="Genomic_DNA"/>
</dbReference>
<organism evidence="2 3">
    <name type="scientific">Erysiphe neolycopersici</name>
    <dbReference type="NCBI Taxonomy" id="212602"/>
    <lineage>
        <taxon>Eukaryota</taxon>
        <taxon>Fungi</taxon>
        <taxon>Dikarya</taxon>
        <taxon>Ascomycota</taxon>
        <taxon>Pezizomycotina</taxon>
        <taxon>Leotiomycetes</taxon>
        <taxon>Erysiphales</taxon>
        <taxon>Erysiphaceae</taxon>
        <taxon>Erysiphe</taxon>
    </lineage>
</organism>
<reference evidence="2 3" key="1">
    <citation type="journal article" date="2018" name="BMC Genomics">
        <title>Comparative genome analyses reveal sequence features reflecting distinct modes of host-adaptation between dicot and monocot powdery mildew.</title>
        <authorList>
            <person name="Wu Y."/>
            <person name="Ma X."/>
            <person name="Pan Z."/>
            <person name="Kale S.D."/>
            <person name="Song Y."/>
            <person name="King H."/>
            <person name="Zhang Q."/>
            <person name="Presley C."/>
            <person name="Deng X."/>
            <person name="Wei C.I."/>
            <person name="Xiao S."/>
        </authorList>
    </citation>
    <scope>NUCLEOTIDE SEQUENCE [LARGE SCALE GENOMIC DNA]</scope>
    <source>
        <strain evidence="2">UMSG2</strain>
    </source>
</reference>
<dbReference type="AlphaFoldDB" id="A0A420I1P8"/>
<evidence type="ECO:0000313" key="3">
    <source>
        <dbReference type="Proteomes" id="UP000286134"/>
    </source>
</evidence>
<sequence>MIRLSRMFFWEKIQKQMEQLSCNEPQTNKNNIMRAKIYECSTLDLTNENEEKDERQKSSEMERERPQNQNQNQNQHQRQQKTEKREWDERANGHASASNSWWNSPDVSEDTRRFFEELESMAAEYGSNLRGGWKDTYDP</sequence>
<feature type="compositionally biased region" description="Basic and acidic residues" evidence="1">
    <location>
        <begin position="52"/>
        <end position="66"/>
    </location>
</feature>
<proteinExistence type="predicted"/>
<comment type="caution">
    <text evidence="2">The sequence shown here is derived from an EMBL/GenBank/DDBJ whole genome shotgun (WGS) entry which is preliminary data.</text>
</comment>
<accession>A0A420I1P8</accession>
<feature type="compositionally biased region" description="Basic and acidic residues" evidence="1">
    <location>
        <begin position="80"/>
        <end position="92"/>
    </location>
</feature>
<feature type="compositionally biased region" description="Polar residues" evidence="1">
    <location>
        <begin position="95"/>
        <end position="106"/>
    </location>
</feature>
<feature type="compositionally biased region" description="Low complexity" evidence="1">
    <location>
        <begin position="67"/>
        <end position="77"/>
    </location>
</feature>
<protein>
    <submittedName>
        <fullName evidence="2">Uncharacterized protein</fullName>
    </submittedName>
</protein>
<evidence type="ECO:0000313" key="2">
    <source>
        <dbReference type="EMBL" id="RKF63603.1"/>
    </source>
</evidence>